<dbReference type="EMBL" id="WNZZ01000008">
    <property type="protein sequence ID" value="MUG23298.1"/>
    <property type="molecule type" value="Genomic_DNA"/>
</dbReference>
<name>A0A6N8EY79_PAEMA</name>
<evidence type="ECO:0000313" key="2">
    <source>
        <dbReference type="EMBL" id="MUG23298.1"/>
    </source>
</evidence>
<feature type="domain" description="Polymerase nucleotidyl transferase" evidence="1">
    <location>
        <begin position="21"/>
        <end position="58"/>
    </location>
</feature>
<dbReference type="InterPro" id="IPR043519">
    <property type="entry name" value="NT_sf"/>
</dbReference>
<evidence type="ECO:0000313" key="3">
    <source>
        <dbReference type="Proteomes" id="UP000442469"/>
    </source>
</evidence>
<gene>
    <name evidence="2" type="ORF">GNQ08_12885</name>
</gene>
<dbReference type="InterPro" id="IPR002934">
    <property type="entry name" value="Polymerase_NTP_transf_dom"/>
</dbReference>
<dbReference type="Pfam" id="PF01909">
    <property type="entry name" value="NTP_transf_2"/>
    <property type="match status" value="1"/>
</dbReference>
<dbReference type="AlphaFoldDB" id="A0A6N8EY79"/>
<organism evidence="2 3">
    <name type="scientific">Paenibacillus macerans</name>
    <name type="common">Bacillus macerans</name>
    <dbReference type="NCBI Taxonomy" id="44252"/>
    <lineage>
        <taxon>Bacteria</taxon>
        <taxon>Bacillati</taxon>
        <taxon>Bacillota</taxon>
        <taxon>Bacilli</taxon>
        <taxon>Bacillales</taxon>
        <taxon>Paenibacillaceae</taxon>
        <taxon>Paenibacillus</taxon>
    </lineage>
</organism>
<dbReference type="Proteomes" id="UP000442469">
    <property type="component" value="Unassembled WGS sequence"/>
</dbReference>
<dbReference type="Gene3D" id="3.30.460.10">
    <property type="entry name" value="Beta Polymerase, domain 2"/>
    <property type="match status" value="1"/>
</dbReference>
<sequence>MFEHHKRALDNLVNHLRPDPSILAIITGGSVAQGKAKETSDVDVYLLIDDESFSERKKTHNLTYINQDKNICAYEGGYIDGKFINRQFLELAAKRGSEPTRASFIGSRTWFSRIPDLDALLAKIPVYPEANRERNIRDFFAQVFLYGFYFSDEAVKKNDSYLLAHTASNLVLFGGRIILAHNRILYPYHKWLLNAVENAPEKPDNFIEMANDLLKQPTATKCKSFAAMLLNFRDPGFAPELSPALFLENSEWNWLDHEPPLSDR</sequence>
<dbReference type="CDD" id="cd05403">
    <property type="entry name" value="NT_KNTase_like"/>
    <property type="match status" value="1"/>
</dbReference>
<reference evidence="2 3" key="1">
    <citation type="submission" date="2019-11" db="EMBL/GenBank/DDBJ databases">
        <title>Draft genome sequences of five Paenibacillus species of dairy origin.</title>
        <authorList>
            <person name="Olajide A.M."/>
            <person name="Chen S."/>
            <person name="Lapointe G."/>
        </authorList>
    </citation>
    <scope>NUCLEOTIDE SEQUENCE [LARGE SCALE GENOMIC DNA]</scope>
    <source>
        <strain evidence="2 3">3CT49</strain>
    </source>
</reference>
<dbReference type="RefSeq" id="WP_155620073.1">
    <property type="nucleotide sequence ID" value="NZ_CP086393.1"/>
</dbReference>
<accession>A0A6N8EY79</accession>
<protein>
    <recommendedName>
        <fullName evidence="1">Polymerase nucleotidyl transferase domain-containing protein</fullName>
    </recommendedName>
</protein>
<dbReference type="SUPFAM" id="SSF81301">
    <property type="entry name" value="Nucleotidyltransferase"/>
    <property type="match status" value="1"/>
</dbReference>
<comment type="caution">
    <text evidence="2">The sequence shown here is derived from an EMBL/GenBank/DDBJ whole genome shotgun (WGS) entry which is preliminary data.</text>
</comment>
<proteinExistence type="predicted"/>
<evidence type="ECO:0000259" key="1">
    <source>
        <dbReference type="Pfam" id="PF01909"/>
    </source>
</evidence>
<dbReference type="GO" id="GO:0016779">
    <property type="term" value="F:nucleotidyltransferase activity"/>
    <property type="evidence" value="ECO:0007669"/>
    <property type="project" value="InterPro"/>
</dbReference>